<dbReference type="SUPFAM" id="SSF50370">
    <property type="entry name" value="Ricin B-like lectins"/>
    <property type="match status" value="1"/>
</dbReference>
<reference evidence="5 6" key="1">
    <citation type="journal article" date="2019" name="Int. J. Syst. Evol. Microbiol.">
        <title>The Global Catalogue of Microorganisms (GCM) 10K type strain sequencing project: providing services to taxonomists for standard genome sequencing and annotation.</title>
        <authorList>
            <consortium name="The Broad Institute Genomics Platform"/>
            <consortium name="The Broad Institute Genome Sequencing Center for Infectious Disease"/>
            <person name="Wu L."/>
            <person name="Ma J."/>
        </authorList>
    </citation>
    <scope>NUCLEOTIDE SEQUENCE [LARGE SCALE GENOMIC DNA]</scope>
    <source>
        <strain evidence="5 6">JCM 3380</strain>
    </source>
</reference>
<feature type="region of interest" description="Disordered" evidence="1">
    <location>
        <begin position="1683"/>
        <end position="1705"/>
    </location>
</feature>
<dbReference type="PANTHER" id="PTHR32305:SF15">
    <property type="entry name" value="PROTEIN RHSA-RELATED"/>
    <property type="match status" value="1"/>
</dbReference>
<dbReference type="Gene3D" id="2.60.120.260">
    <property type="entry name" value="Galactose-binding domain-like"/>
    <property type="match status" value="1"/>
</dbReference>
<keyword evidence="6" id="KW-1185">Reference proteome</keyword>
<feature type="signal peptide" evidence="2">
    <location>
        <begin position="1"/>
        <end position="33"/>
    </location>
</feature>
<dbReference type="InterPro" id="IPR003587">
    <property type="entry name" value="Hint_dom_N"/>
</dbReference>
<dbReference type="SMART" id="SM00306">
    <property type="entry name" value="HintN"/>
    <property type="match status" value="1"/>
</dbReference>
<evidence type="ECO:0000259" key="4">
    <source>
        <dbReference type="SMART" id="SM00458"/>
    </source>
</evidence>
<evidence type="ECO:0000313" key="5">
    <source>
        <dbReference type="EMBL" id="GAA0232729.1"/>
    </source>
</evidence>
<feature type="domain" description="Hint" evidence="3">
    <location>
        <begin position="2353"/>
        <end position="2450"/>
    </location>
</feature>
<feature type="chain" id="PRO_5046493571" evidence="2">
    <location>
        <begin position="34"/>
        <end position="2588"/>
    </location>
</feature>
<comment type="caution">
    <text evidence="5">The sequence shown here is derived from an EMBL/GenBank/DDBJ whole genome shotgun (WGS) entry which is preliminary data.</text>
</comment>
<dbReference type="InterPro" id="IPR000772">
    <property type="entry name" value="Ricin_B_lectin"/>
</dbReference>
<dbReference type="InterPro" id="IPR022385">
    <property type="entry name" value="Rhs_assc_core"/>
</dbReference>
<feature type="compositionally biased region" description="Polar residues" evidence="1">
    <location>
        <begin position="495"/>
        <end position="510"/>
    </location>
</feature>
<evidence type="ECO:0000313" key="6">
    <source>
        <dbReference type="Proteomes" id="UP001500416"/>
    </source>
</evidence>
<dbReference type="PANTHER" id="PTHR32305">
    <property type="match status" value="1"/>
</dbReference>
<dbReference type="NCBIfam" id="TIGR01643">
    <property type="entry name" value="YD_repeat_2x"/>
    <property type="match status" value="1"/>
</dbReference>
<dbReference type="Pfam" id="PF07591">
    <property type="entry name" value="PT-HINT"/>
    <property type="match status" value="1"/>
</dbReference>
<dbReference type="InterPro" id="IPR050708">
    <property type="entry name" value="T6SS_VgrG/RHS"/>
</dbReference>
<protein>
    <submittedName>
        <fullName evidence="5">RICIN domain-containing protein</fullName>
    </submittedName>
</protein>
<feature type="region of interest" description="Disordered" evidence="1">
    <location>
        <begin position="1998"/>
        <end position="2026"/>
    </location>
</feature>
<sequence>MSRPGSSRAQKSLLRRVLGVATSFVLVASTVTAVGSQAVAQPARDPAPTPPVTNEAPDIPSARATAALHKIRVEALSERTENTATFVNADGKLTTEIHAGPVRVKRGDAWVPVDLTLERRADGTIAPKAHPRDLVIAAPGGGSDDVRDLAAVKHGDAEVALQWRGPLPNPKLDGRKVTFPDVRPGADLVVEATRTGFEQFLVLKERPKGPVKLSLPLRTKGATPQRKDDGNTDLVDASGAVIGSVPKPEMWDARRDEKAGQPLKRVAVGMELAPGLARAAGQAVTDLNLTADENFLHAKDTQYPVVVDPAVTVGPVYDKYVQTGTSRDTGGDTELRLGTFDGGATVARSYFNFDLSQFRGRRIHSARLNLYEWHAWSCQARDWEIWDTGLVGWNTNWGAQPPWYTRWSTTSETKGYSSSCNDGWVSGDIRGLVQLAADNGSGTVGVMAKAANESDNYGWKKFDSAEAGGVPHLSVDYNSRPDPATALDVSDRGDSNGQTFTRSTTPTLSFRPSDPDGGTVTAVFYVYDGDTMVTDYWVWGVPSGSVATWKVPDGLLQPGKTYRFRATSFDAHDWAGDAFLAIRPVHSGKAVDITGCSTASGTHAIQWDYWGGGCQRFALVGTGDGYYMLRARHSDQVLDVSGCGTADGTQIVQWPGNGNDCQKWRLDRVGNGEYTLVAKHSGKVMDVQWGSPDNGQKVWTWTPNGCPCQKFRLDAAPDPGVNLQWLQFTVDTVDPGAPFVSSTDYPNDNKWHKGAGQAGAFTFTPPAGTTDAHSYLWALDAVPTTEVTAGADGRATPSITPSTDGQHTLNVRTKDRAGRLSGTTSYTFHVGRAGLLRPAENVRAPRRVQLQVVGEPVFTHVKFAWRRGPGAAVESDVPPAHLTKADGSPLGAGFVPLDSFGEFAVWNAVDTLGVDAGVVQVKAVLATDAAGAGAYSTSWRTAVVDPSADTAAGTDIGPGSVNLLTGDYSLRSTDAEEFGLSVSRTSSSRDPKTGYQLQRQRLTANQQKISTDTAGFKLYTSSAARNTERGHDSTDSLELTPVAAQGWNPDDTMASIEDDIGALRLGMKPGRTYRVTGWIYVPAATGLNATHHRALRIVAFTKTAAGYQEHHSNTAQAVDAWQQLTLDYTVPADATEAFVRLYNGFTAGSGKKVYYDDLSLREITAPFGPHWETGAEVDSAQIDYTRLAFPHEDTVQVEQSDGSSIWFTRTPDGKFWPEPGAEDLKLAREGELYRLSELDGTVTTFAKPAGTDTFVVESATPPAQANTTRYTYENVDDQLRIKRVIAAQEPGIGDCTAATPARGCEVLEYHYATATTATASAPGDFAGRIRAIAAWSTDPATGTVSAVDVARYAYDDRGRLREVWDPRLAQPLKTTYSYDDAGHITELGQPGDLPWRFDFGTATPGDTNTGRLLKVRRDALRPGTKDQLDGEIATTVVYGVPLTRGAGGPYDLDGPSIAAWAQADAPTDAVAVFGPEDPVAVGTATASSPGPDGYRAATVHYLNASGKEVNTATPGGHIDTNEYDRFGNVVRALESSNRALALGQSPNAAANLSALGLAQYDSRTRATWLDTRSTYGPDGIDLLETVSPLHRIALANDANRLVNARSVTATTYDEGKPDGVAYHLPTTVRAGARVVGVDGDQDVRVTKNEYGPMYGGASGWVLRKPTKVITAAETAQPLEAATKYDDQGRARESRKIDSTGSDAGTTRSVFYTAGANPDDAACGNRPEWAGQACVVRAVGAITGHDPARMVGEAPVRRVESYTRFGEPDRITETVAGKTRTTVNTYDAADRLVGTRITGDLGEAVQQVGTDFDPVSGDNLTTRFADGTKVTREFDRLGRLVRYTDADGAWTATEFDRHGKPAKITDSLGTTQTFAYDRAAEPRGLVTSVTDSVGGSIGTRYGPDGQVVGLDLPGGVVMEQELDPAGVPVGRTYRKDGTVVAASTVVENAQGQWLRHSGPGSDKRYAYDDLGRLTRVEDTSAATGLCTVRTYTFDRRTNRTGKATRTGATGGVCPGDSEPAQTQSHTYDSADRLTDAGWVYDALGRITTTPDGVQNSYYVNDLVRSQQTADRRMTWTLDPALRQRSFTAEQLVNGGWANAVTKLNHYADDSDEPRWIAEDVTQANNVTRNISSPEGDLAFTTGLSGDVTLQLTNLHGDVMATVPVVAGQLGAVTVLDADEYGVPSADTPAAATARYAWLGGKQRSAEALGGVVLMGVRLYHPGTGRFWQPDPEEGGNATAYDYCAADPVNCTDLDGRWGWLKKVANVVAKVAEVVSYIPGPIGAVAGAVSSVAYAATGNYRKAAEMAVTAAANLVGAGAAVRVGVAAVKAAARSVPKAASSVAKSARSLVSRGRCNSFAPETRVLMGDGGTLPIAEVEVGDLVVATDPVTGEVRVEPVVDVVVGHGDKHLVQFTAEGGGPVTATANHPVWVDGRGWTAAADIGIGDRVLLPGGGTASVRHVKDLGTSRETVYNLNVSGPHTFSVVAGAVAVLVHNASAACIAANRKAGKVLEGRVERILVKKYGRANVQKQVYFKVPVLGKRFADFQVKGPRGSFLVEVKKGKSRYTKMQQLKDAYIHRKYGLKTHVYRR</sequence>
<dbReference type="InterPro" id="IPR006530">
    <property type="entry name" value="YD"/>
</dbReference>
<dbReference type="PROSITE" id="PS50817">
    <property type="entry name" value="INTEIN_N_TER"/>
    <property type="match status" value="1"/>
</dbReference>
<accession>A0ABN0TXK3</accession>
<dbReference type="NCBIfam" id="NF033679">
    <property type="entry name" value="DNRLRE_dom"/>
    <property type="match status" value="1"/>
</dbReference>
<dbReference type="Gene3D" id="2.180.10.10">
    <property type="entry name" value="RHS repeat-associated core"/>
    <property type="match status" value="2"/>
</dbReference>
<dbReference type="Pfam" id="PF14200">
    <property type="entry name" value="RicinB_lectin_2"/>
    <property type="match status" value="2"/>
</dbReference>
<dbReference type="EMBL" id="BAAABU010000006">
    <property type="protein sequence ID" value="GAA0232729.1"/>
    <property type="molecule type" value="Genomic_DNA"/>
</dbReference>
<dbReference type="SMART" id="SM00458">
    <property type="entry name" value="RICIN"/>
    <property type="match status" value="1"/>
</dbReference>
<dbReference type="PROSITE" id="PS50231">
    <property type="entry name" value="RICIN_B_LECTIN"/>
    <property type="match status" value="1"/>
</dbReference>
<keyword evidence="2" id="KW-0732">Signal</keyword>
<dbReference type="Proteomes" id="UP001500416">
    <property type="component" value="Unassembled WGS sequence"/>
</dbReference>
<dbReference type="Gene3D" id="2.170.16.10">
    <property type="entry name" value="Hedgehog/Intein (Hint) domain"/>
    <property type="match status" value="1"/>
</dbReference>
<feature type="region of interest" description="Disordered" evidence="1">
    <location>
        <begin position="36"/>
        <end position="59"/>
    </location>
</feature>
<feature type="region of interest" description="Disordered" evidence="1">
    <location>
        <begin position="481"/>
        <end position="512"/>
    </location>
</feature>
<dbReference type="InterPro" id="IPR006141">
    <property type="entry name" value="Intein_N"/>
</dbReference>
<proteinExistence type="predicted"/>
<dbReference type="Gene3D" id="2.80.10.50">
    <property type="match status" value="3"/>
</dbReference>
<dbReference type="SUPFAM" id="SSF51294">
    <property type="entry name" value="Hedgehog/intein (Hint) domain"/>
    <property type="match status" value="1"/>
</dbReference>
<dbReference type="InterPro" id="IPR036844">
    <property type="entry name" value="Hint_dom_sf"/>
</dbReference>
<dbReference type="InterPro" id="IPR035992">
    <property type="entry name" value="Ricin_B-like_lectins"/>
</dbReference>
<evidence type="ECO:0000256" key="2">
    <source>
        <dbReference type="SAM" id="SignalP"/>
    </source>
</evidence>
<organism evidence="5 6">
    <name type="scientific">Saccharothrix mutabilis subsp. mutabilis</name>
    <dbReference type="NCBI Taxonomy" id="66855"/>
    <lineage>
        <taxon>Bacteria</taxon>
        <taxon>Bacillati</taxon>
        <taxon>Actinomycetota</taxon>
        <taxon>Actinomycetes</taxon>
        <taxon>Pseudonocardiales</taxon>
        <taxon>Pseudonocardiaceae</taxon>
        <taxon>Saccharothrix</taxon>
    </lineage>
</organism>
<feature type="compositionally biased region" description="Basic and acidic residues" evidence="1">
    <location>
        <begin position="1683"/>
        <end position="1697"/>
    </location>
</feature>
<dbReference type="NCBIfam" id="TIGR03696">
    <property type="entry name" value="Rhs_assc_core"/>
    <property type="match status" value="1"/>
</dbReference>
<dbReference type="CDD" id="cd00161">
    <property type="entry name" value="beta-trefoil_Ricin-like"/>
    <property type="match status" value="1"/>
</dbReference>
<name>A0ABN0TXK3_9PSEU</name>
<evidence type="ECO:0000256" key="1">
    <source>
        <dbReference type="SAM" id="MobiDB-lite"/>
    </source>
</evidence>
<gene>
    <name evidence="5" type="ORF">GCM10010492_34370</name>
</gene>
<dbReference type="CDD" id="cd00081">
    <property type="entry name" value="Hint"/>
    <property type="match status" value="1"/>
</dbReference>
<feature type="domain" description="Ricin B lectin" evidence="4">
    <location>
        <begin position="576"/>
        <end position="714"/>
    </location>
</feature>
<evidence type="ECO:0000259" key="3">
    <source>
        <dbReference type="SMART" id="SM00306"/>
    </source>
</evidence>